<keyword evidence="4" id="KW-1185">Reference proteome</keyword>
<gene>
    <name evidence="3" type="ORF">ElyMa_005629800</name>
</gene>
<sequence>MPISASKLSSSAENPVNCHAHSWLKHYSQSRAVSRGLEKQGFSSVSADNLLSKAHIKSLAGTLSCSSREIISLIRDHPFLIHMDLNLLERKINLLLSYGLSVNFIRENLRIVYQTSEKVIEDRLKLLQDSGLLHSQHLETDLVAHLLESNSSGFSKSLQYRYDQRDALEGCPDQLSYLQVRLGCSEEKARSLLCSYPLIRRASNVKLKTLLDFLLIEADRSPEFIIKHRKLLAFSVSRLRQRWSVMQKAGLESEGAIVFVWCMPQKQFEKQYQEYLEVLNSSSSAQS</sequence>
<dbReference type="InterPro" id="IPR003690">
    <property type="entry name" value="MTERF"/>
</dbReference>
<dbReference type="GO" id="GO:0006393">
    <property type="term" value="P:termination of mitochondrial transcription"/>
    <property type="evidence" value="ECO:0007669"/>
    <property type="project" value="TreeGrafter"/>
</dbReference>
<dbReference type="GO" id="GO:0005759">
    <property type="term" value="C:mitochondrial matrix"/>
    <property type="evidence" value="ECO:0007669"/>
    <property type="project" value="TreeGrafter"/>
</dbReference>
<keyword evidence="2" id="KW-0809">Transit peptide</keyword>
<accession>A0AAV4F855</accession>
<comment type="similarity">
    <text evidence="1">Belongs to the mTERF family.</text>
</comment>
<dbReference type="Gene3D" id="1.25.70.10">
    <property type="entry name" value="Transcription termination factor 3, mitochondrial"/>
    <property type="match status" value="1"/>
</dbReference>
<evidence type="ECO:0000256" key="1">
    <source>
        <dbReference type="ARBA" id="ARBA00007692"/>
    </source>
</evidence>
<evidence type="ECO:0000313" key="3">
    <source>
        <dbReference type="EMBL" id="GFR69387.1"/>
    </source>
</evidence>
<organism evidence="3 4">
    <name type="scientific">Elysia marginata</name>
    <dbReference type="NCBI Taxonomy" id="1093978"/>
    <lineage>
        <taxon>Eukaryota</taxon>
        <taxon>Metazoa</taxon>
        <taxon>Spiralia</taxon>
        <taxon>Lophotrochozoa</taxon>
        <taxon>Mollusca</taxon>
        <taxon>Gastropoda</taxon>
        <taxon>Heterobranchia</taxon>
        <taxon>Euthyneura</taxon>
        <taxon>Panpulmonata</taxon>
        <taxon>Sacoglossa</taxon>
        <taxon>Placobranchoidea</taxon>
        <taxon>Plakobranchidae</taxon>
        <taxon>Elysia</taxon>
    </lineage>
</organism>
<dbReference type="PANTHER" id="PTHR15437">
    <property type="entry name" value="TRANSCRIPTION TERMINATION FACTOR, MITOCHONDRIAL"/>
    <property type="match status" value="1"/>
</dbReference>
<comment type="caution">
    <text evidence="3">The sequence shown here is derived from an EMBL/GenBank/DDBJ whole genome shotgun (WGS) entry which is preliminary data.</text>
</comment>
<dbReference type="InterPro" id="IPR038538">
    <property type="entry name" value="MTERF_sf"/>
</dbReference>
<dbReference type="PANTHER" id="PTHR15437:SF6">
    <property type="entry name" value="TRANSCRIPTION TERMINATION FACTOR, MITOCHONDRIAL"/>
    <property type="match status" value="1"/>
</dbReference>
<protein>
    <submittedName>
        <fullName evidence="3">Transcription termination factor ixodes scapularis transcription termination factor</fullName>
    </submittedName>
</protein>
<dbReference type="Proteomes" id="UP000762676">
    <property type="component" value="Unassembled WGS sequence"/>
</dbReference>
<dbReference type="AlphaFoldDB" id="A0AAV4F855"/>
<dbReference type="GO" id="GO:0003676">
    <property type="term" value="F:nucleic acid binding"/>
    <property type="evidence" value="ECO:0007669"/>
    <property type="project" value="InterPro"/>
</dbReference>
<name>A0AAV4F855_9GAST</name>
<dbReference type="SMART" id="SM00733">
    <property type="entry name" value="Mterf"/>
    <property type="match status" value="3"/>
</dbReference>
<evidence type="ECO:0000256" key="2">
    <source>
        <dbReference type="ARBA" id="ARBA00022946"/>
    </source>
</evidence>
<reference evidence="3 4" key="1">
    <citation type="journal article" date="2021" name="Elife">
        <title>Chloroplast acquisition without the gene transfer in kleptoplastic sea slugs, Plakobranchus ocellatus.</title>
        <authorList>
            <person name="Maeda T."/>
            <person name="Takahashi S."/>
            <person name="Yoshida T."/>
            <person name="Shimamura S."/>
            <person name="Takaki Y."/>
            <person name="Nagai Y."/>
            <person name="Toyoda A."/>
            <person name="Suzuki Y."/>
            <person name="Arimoto A."/>
            <person name="Ishii H."/>
            <person name="Satoh N."/>
            <person name="Nishiyama T."/>
            <person name="Hasebe M."/>
            <person name="Maruyama T."/>
            <person name="Minagawa J."/>
            <person name="Obokata J."/>
            <person name="Shigenobu S."/>
        </authorList>
    </citation>
    <scope>NUCLEOTIDE SEQUENCE [LARGE SCALE GENOMIC DNA]</scope>
</reference>
<evidence type="ECO:0000313" key="4">
    <source>
        <dbReference type="Proteomes" id="UP000762676"/>
    </source>
</evidence>
<dbReference type="EMBL" id="BMAT01011266">
    <property type="protein sequence ID" value="GFR69387.1"/>
    <property type="molecule type" value="Genomic_DNA"/>
</dbReference>
<proteinExistence type="inferred from homology"/>